<dbReference type="InterPro" id="IPR052965">
    <property type="entry name" value="Pigment-catalase-like"/>
</dbReference>
<comment type="caution">
    <text evidence="1">The sequence shown here is derived from an EMBL/GenBank/DDBJ whole genome shotgun (WGS) entry which is preliminary data.</text>
</comment>
<proteinExistence type="predicted"/>
<protein>
    <submittedName>
        <fullName evidence="1">Ferritin-like protein</fullName>
    </submittedName>
</protein>
<dbReference type="CDD" id="cd00657">
    <property type="entry name" value="Ferritin_like"/>
    <property type="match status" value="1"/>
</dbReference>
<accession>A0A4Q7YY30</accession>
<dbReference type="PANTHER" id="PTHR31694">
    <property type="entry name" value="DESICCATION-LIKE PROTEIN"/>
    <property type="match status" value="1"/>
</dbReference>
<dbReference type="EMBL" id="SHKW01000001">
    <property type="protein sequence ID" value="RZU42374.1"/>
    <property type="molecule type" value="Genomic_DNA"/>
</dbReference>
<gene>
    <name evidence="1" type="ORF">BDD14_3942</name>
</gene>
<dbReference type="InterPro" id="IPR009078">
    <property type="entry name" value="Ferritin-like_SF"/>
</dbReference>
<name>A0A4Q7YY30_9BACT</name>
<keyword evidence="2" id="KW-1185">Reference proteome</keyword>
<evidence type="ECO:0000313" key="1">
    <source>
        <dbReference type="EMBL" id="RZU42374.1"/>
    </source>
</evidence>
<dbReference type="Pfam" id="PF13668">
    <property type="entry name" value="Ferritin_2"/>
    <property type="match status" value="1"/>
</dbReference>
<dbReference type="Proteomes" id="UP000292958">
    <property type="component" value="Unassembled WGS sequence"/>
</dbReference>
<evidence type="ECO:0000313" key="2">
    <source>
        <dbReference type="Proteomes" id="UP000292958"/>
    </source>
</evidence>
<dbReference type="PANTHER" id="PTHR31694:SF26">
    <property type="entry name" value="OS05G0151100 PROTEIN"/>
    <property type="match status" value="1"/>
</dbReference>
<dbReference type="RefSeq" id="WP_207231770.1">
    <property type="nucleotide sequence ID" value="NZ_SHKW01000001.1"/>
</dbReference>
<reference evidence="1 2" key="1">
    <citation type="submission" date="2019-02" db="EMBL/GenBank/DDBJ databases">
        <title>Genomic Encyclopedia of Archaeal and Bacterial Type Strains, Phase II (KMG-II): from individual species to whole genera.</title>
        <authorList>
            <person name="Goeker M."/>
        </authorList>
    </citation>
    <scope>NUCLEOTIDE SEQUENCE [LARGE SCALE GENOMIC DNA]</scope>
    <source>
        <strain evidence="1 2">DSM 18101</strain>
    </source>
</reference>
<dbReference type="AlphaFoldDB" id="A0A4Q7YY30"/>
<sequence length="303" mass="31396">MSNLEELFRRRSVSRRRFLNMAGTSAGAAAVMTLAEGCSGSNSSMPTTPTTPPTTTLTDADILNFALNLEYLEAEFYLRAVTGSGLSSTDAGSSAGAVTGGTQVAFKTPAIQQYATEIANDELAHVRFLRKALGSAAVDRPVIDLTNSFNAAAMAAGIGPMFNPFADENSFIVGAFVFEDVGVTAYHGAAGLLTDKKNLAAAAGILATEAYHAGEIRTLLTQLDVPYITYANQISALRGKAGGGAETTLTASTIVAADTNSISYSRTTDQVLHIVYLNATAGVVKTGGFFPNGLNGKITASAT</sequence>
<dbReference type="PROSITE" id="PS51318">
    <property type="entry name" value="TAT"/>
    <property type="match status" value="1"/>
</dbReference>
<dbReference type="SUPFAM" id="SSF47240">
    <property type="entry name" value="Ferritin-like"/>
    <property type="match status" value="1"/>
</dbReference>
<dbReference type="InterPro" id="IPR006311">
    <property type="entry name" value="TAT_signal"/>
</dbReference>
<organism evidence="1 2">
    <name type="scientific">Edaphobacter modestus</name>
    <dbReference type="NCBI Taxonomy" id="388466"/>
    <lineage>
        <taxon>Bacteria</taxon>
        <taxon>Pseudomonadati</taxon>
        <taxon>Acidobacteriota</taxon>
        <taxon>Terriglobia</taxon>
        <taxon>Terriglobales</taxon>
        <taxon>Acidobacteriaceae</taxon>
        <taxon>Edaphobacter</taxon>
    </lineage>
</organism>